<evidence type="ECO:0008006" key="4">
    <source>
        <dbReference type="Google" id="ProtNLM"/>
    </source>
</evidence>
<organism evidence="2 3">
    <name type="scientific">Nocardia callitridis</name>
    <dbReference type="NCBI Taxonomy" id="648753"/>
    <lineage>
        <taxon>Bacteria</taxon>
        <taxon>Bacillati</taxon>
        <taxon>Actinomycetota</taxon>
        <taxon>Actinomycetes</taxon>
        <taxon>Mycobacteriales</taxon>
        <taxon>Nocardiaceae</taxon>
        <taxon>Nocardia</taxon>
    </lineage>
</organism>
<sequence length="185" mass="19088">MTDVRTFARRFGVGILAVPALIVAAGPALGDPADNRARFDDNLVTVAPDCVGTASAVAGMAPAADVEAQQEPSAADVRVVLRFVAENQDVSCAAPVTATWRNLDTGETGSRDLTIASAAAAQVADEDTAFAAIGEQRDDAEPADPADVDQADVAGYRYVDFNSGAGRVEVTVSTNPVPERVEVTV</sequence>
<keyword evidence="3" id="KW-1185">Reference proteome</keyword>
<dbReference type="EMBL" id="BAABJM010000006">
    <property type="protein sequence ID" value="GAA5064157.1"/>
    <property type="molecule type" value="Genomic_DNA"/>
</dbReference>
<evidence type="ECO:0000256" key="1">
    <source>
        <dbReference type="SAM" id="SignalP"/>
    </source>
</evidence>
<keyword evidence="1" id="KW-0732">Signal</keyword>
<reference evidence="3" key="1">
    <citation type="journal article" date="2019" name="Int. J. Syst. Evol. Microbiol.">
        <title>The Global Catalogue of Microorganisms (GCM) 10K type strain sequencing project: providing services to taxonomists for standard genome sequencing and annotation.</title>
        <authorList>
            <consortium name="The Broad Institute Genomics Platform"/>
            <consortium name="The Broad Institute Genome Sequencing Center for Infectious Disease"/>
            <person name="Wu L."/>
            <person name="Ma J."/>
        </authorList>
    </citation>
    <scope>NUCLEOTIDE SEQUENCE [LARGE SCALE GENOMIC DNA]</scope>
    <source>
        <strain evidence="3">JCM 18298</strain>
    </source>
</reference>
<accession>A0ABP9KUW2</accession>
<name>A0ABP9KUW2_9NOCA</name>
<comment type="caution">
    <text evidence="2">The sequence shown here is derived from an EMBL/GenBank/DDBJ whole genome shotgun (WGS) entry which is preliminary data.</text>
</comment>
<feature type="chain" id="PRO_5047437269" description="Secreted protein" evidence="1">
    <location>
        <begin position="31"/>
        <end position="185"/>
    </location>
</feature>
<dbReference type="RefSeq" id="WP_345498312.1">
    <property type="nucleotide sequence ID" value="NZ_BAABJM010000006.1"/>
</dbReference>
<protein>
    <recommendedName>
        <fullName evidence="4">Secreted protein</fullName>
    </recommendedName>
</protein>
<feature type="signal peptide" evidence="1">
    <location>
        <begin position="1"/>
        <end position="30"/>
    </location>
</feature>
<gene>
    <name evidence="2" type="ORF">GCM10023318_49770</name>
</gene>
<evidence type="ECO:0000313" key="3">
    <source>
        <dbReference type="Proteomes" id="UP001500603"/>
    </source>
</evidence>
<dbReference type="Proteomes" id="UP001500603">
    <property type="component" value="Unassembled WGS sequence"/>
</dbReference>
<proteinExistence type="predicted"/>
<evidence type="ECO:0000313" key="2">
    <source>
        <dbReference type="EMBL" id="GAA5064157.1"/>
    </source>
</evidence>